<evidence type="ECO:0000313" key="4">
    <source>
        <dbReference type="Proteomes" id="UP001066276"/>
    </source>
</evidence>
<dbReference type="EMBL" id="JANPWB010000006">
    <property type="protein sequence ID" value="KAJ1177714.1"/>
    <property type="molecule type" value="Genomic_DNA"/>
</dbReference>
<gene>
    <name evidence="3" type="ORF">NDU88_002966</name>
</gene>
<dbReference type="Pfam" id="PF00078">
    <property type="entry name" value="RVT_1"/>
    <property type="match status" value="1"/>
</dbReference>
<comment type="caution">
    <text evidence="3">The sequence shown here is derived from an EMBL/GenBank/DDBJ whole genome shotgun (WGS) entry which is preliminary data.</text>
</comment>
<sequence length="206" mass="24238">MNRADLGRVIKFLTLVAKTDVNKDRVRHRRVEEEGEKSPEEEEREESGEKSHEEEEREESRGRGERRVTKKRREKSHEEEEREESRRRGEEQKRDLYTTFEDVTKAFHTISHEEVRRIMAKFGCLGKFISMVCQFRNGMLARDDGDSSDAFPVTKGVKQGCALGPMLFSMMFSTMPSDAFRDDEETSIKIRYGTHVRLFKLWRLQA</sequence>
<feature type="compositionally biased region" description="Basic and acidic residues" evidence="1">
    <location>
        <begin position="75"/>
        <end position="92"/>
    </location>
</feature>
<protein>
    <recommendedName>
        <fullName evidence="2">Reverse transcriptase domain-containing protein</fullName>
    </recommendedName>
</protein>
<dbReference type="InterPro" id="IPR000477">
    <property type="entry name" value="RT_dom"/>
</dbReference>
<evidence type="ECO:0000256" key="1">
    <source>
        <dbReference type="SAM" id="MobiDB-lite"/>
    </source>
</evidence>
<feature type="compositionally biased region" description="Basic and acidic residues" evidence="1">
    <location>
        <begin position="47"/>
        <end position="67"/>
    </location>
</feature>
<feature type="domain" description="Reverse transcriptase" evidence="2">
    <location>
        <begin position="1"/>
        <end position="206"/>
    </location>
</feature>
<dbReference type="PROSITE" id="PS50878">
    <property type="entry name" value="RT_POL"/>
    <property type="match status" value="1"/>
</dbReference>
<name>A0AAV7TP62_PLEWA</name>
<feature type="region of interest" description="Disordered" evidence="1">
    <location>
        <begin position="21"/>
        <end position="92"/>
    </location>
</feature>
<dbReference type="Proteomes" id="UP001066276">
    <property type="component" value="Chromosome 3_2"/>
</dbReference>
<evidence type="ECO:0000313" key="3">
    <source>
        <dbReference type="EMBL" id="KAJ1177714.1"/>
    </source>
</evidence>
<organism evidence="3 4">
    <name type="scientific">Pleurodeles waltl</name>
    <name type="common">Iberian ribbed newt</name>
    <dbReference type="NCBI Taxonomy" id="8319"/>
    <lineage>
        <taxon>Eukaryota</taxon>
        <taxon>Metazoa</taxon>
        <taxon>Chordata</taxon>
        <taxon>Craniata</taxon>
        <taxon>Vertebrata</taxon>
        <taxon>Euteleostomi</taxon>
        <taxon>Amphibia</taxon>
        <taxon>Batrachia</taxon>
        <taxon>Caudata</taxon>
        <taxon>Salamandroidea</taxon>
        <taxon>Salamandridae</taxon>
        <taxon>Pleurodelinae</taxon>
        <taxon>Pleurodeles</taxon>
    </lineage>
</organism>
<reference evidence="3" key="1">
    <citation type="journal article" date="2022" name="bioRxiv">
        <title>Sequencing and chromosome-scale assembly of the giantPleurodeles waltlgenome.</title>
        <authorList>
            <person name="Brown T."/>
            <person name="Elewa A."/>
            <person name="Iarovenko S."/>
            <person name="Subramanian E."/>
            <person name="Araus A.J."/>
            <person name="Petzold A."/>
            <person name="Susuki M."/>
            <person name="Suzuki K.-i.T."/>
            <person name="Hayashi T."/>
            <person name="Toyoda A."/>
            <person name="Oliveira C."/>
            <person name="Osipova E."/>
            <person name="Leigh N.D."/>
            <person name="Simon A."/>
            <person name="Yun M.H."/>
        </authorList>
    </citation>
    <scope>NUCLEOTIDE SEQUENCE</scope>
    <source>
        <strain evidence="3">20211129_DDA</strain>
        <tissue evidence="3">Liver</tissue>
    </source>
</reference>
<evidence type="ECO:0000259" key="2">
    <source>
        <dbReference type="PROSITE" id="PS50878"/>
    </source>
</evidence>
<feature type="compositionally biased region" description="Basic and acidic residues" evidence="1">
    <location>
        <begin position="21"/>
        <end position="38"/>
    </location>
</feature>
<proteinExistence type="predicted"/>
<dbReference type="AlphaFoldDB" id="A0AAV7TP62"/>
<keyword evidence="4" id="KW-1185">Reference proteome</keyword>
<dbReference type="PANTHER" id="PTHR47027">
    <property type="entry name" value="REVERSE TRANSCRIPTASE DOMAIN-CONTAINING PROTEIN"/>
    <property type="match status" value="1"/>
</dbReference>
<dbReference type="PANTHER" id="PTHR47027:SF26">
    <property type="entry name" value="REVERSE TRANSCRIPTASE DOMAIN-CONTAINING PROTEIN"/>
    <property type="match status" value="1"/>
</dbReference>
<accession>A0AAV7TP62</accession>